<name>M6ZU05_LEPIR</name>
<evidence type="ECO:0000313" key="2">
    <source>
        <dbReference type="Proteomes" id="UP000012117"/>
    </source>
</evidence>
<proteinExistence type="predicted"/>
<dbReference type="EMBL" id="AKWN02000021">
    <property type="protein sequence ID" value="EMP09541.1"/>
    <property type="molecule type" value="Genomic_DNA"/>
</dbReference>
<gene>
    <name evidence="1" type="ORF">LEP1GSC124_1563</name>
</gene>
<protein>
    <submittedName>
        <fullName evidence="1">PF06252 family protein</fullName>
    </submittedName>
</protein>
<dbReference type="Pfam" id="PF06252">
    <property type="entry name" value="GemA"/>
    <property type="match status" value="1"/>
</dbReference>
<evidence type="ECO:0000313" key="1">
    <source>
        <dbReference type="EMBL" id="EMP09541.1"/>
    </source>
</evidence>
<sequence>MTPDITTAQIRKIWITAREKGISSELLHSMIFEITKKESVKELNIKEAGKVIERICGKRRARKRCEPSGYIAKMSHDQLKQISNMIVTIERLGKTYTIEAIADKVAQKKPDQLTRVDAVKVATACKEIINRLKKQNQSTHPL</sequence>
<dbReference type="AlphaFoldDB" id="M6ZU05"/>
<organism evidence="1 2">
    <name type="scientific">Leptospira interrogans serovar Pyrogenes str. 200701872</name>
    <dbReference type="NCBI Taxonomy" id="1193029"/>
    <lineage>
        <taxon>Bacteria</taxon>
        <taxon>Pseudomonadati</taxon>
        <taxon>Spirochaetota</taxon>
        <taxon>Spirochaetia</taxon>
        <taxon>Leptospirales</taxon>
        <taxon>Leptospiraceae</taxon>
        <taxon>Leptospira</taxon>
    </lineage>
</organism>
<accession>M6ZU05</accession>
<comment type="caution">
    <text evidence="1">The sequence shown here is derived from an EMBL/GenBank/DDBJ whole genome shotgun (WGS) entry which is preliminary data.</text>
</comment>
<dbReference type="BioCyc" id="LINT1193029:G11R4-1104-MONOMER"/>
<dbReference type="Proteomes" id="UP000012117">
    <property type="component" value="Unassembled WGS sequence"/>
</dbReference>
<reference evidence="1 2" key="1">
    <citation type="submission" date="2013-01" db="EMBL/GenBank/DDBJ databases">
        <authorList>
            <person name="Harkins D.M."/>
            <person name="Durkin A.S."/>
            <person name="Brinkac L.M."/>
            <person name="Haft D.H."/>
            <person name="Selengut J.D."/>
            <person name="Sanka R."/>
            <person name="DePew J."/>
            <person name="Purushe J."/>
            <person name="Picardeau M."/>
            <person name="Werts C."/>
            <person name="Goarant C."/>
            <person name="Vinetz J.M."/>
            <person name="Sutton G.G."/>
            <person name="Nierman W.C."/>
            <person name="Fouts D.E."/>
        </authorList>
    </citation>
    <scope>NUCLEOTIDE SEQUENCE [LARGE SCALE GENOMIC DNA]</scope>
    <source>
        <strain evidence="1 2">200701872</strain>
    </source>
</reference>
<dbReference type="InterPro" id="IPR009363">
    <property type="entry name" value="Phage_Mu_Gp16"/>
</dbReference>